<evidence type="ECO:0000256" key="1">
    <source>
        <dbReference type="ARBA" id="ARBA00007708"/>
    </source>
</evidence>
<dbReference type="InterPro" id="IPR004152">
    <property type="entry name" value="GAT_dom"/>
</dbReference>
<dbReference type="PROSITE" id="PS50106">
    <property type="entry name" value="PDZ"/>
    <property type="match status" value="2"/>
</dbReference>
<gene>
    <name evidence="10" type="ORF">UY3_09828</name>
</gene>
<dbReference type="InterPro" id="IPR036034">
    <property type="entry name" value="PDZ_sf"/>
</dbReference>
<dbReference type="Pfam" id="PF03127">
    <property type="entry name" value="GAT"/>
    <property type="match status" value="1"/>
</dbReference>
<dbReference type="Gene3D" id="2.30.42.10">
    <property type="match status" value="2"/>
</dbReference>
<proteinExistence type="inferred from homology"/>
<evidence type="ECO:0000256" key="3">
    <source>
        <dbReference type="ARBA" id="ARBA00022927"/>
    </source>
</evidence>
<dbReference type="InterPro" id="IPR038425">
    <property type="entry name" value="GAT_sf"/>
</dbReference>
<dbReference type="SUPFAM" id="SSF51045">
    <property type="entry name" value="WW domain"/>
    <property type="match status" value="1"/>
</dbReference>
<dbReference type="Gene3D" id="1.25.40.90">
    <property type="match status" value="1"/>
</dbReference>
<reference evidence="11" key="1">
    <citation type="journal article" date="2013" name="Nat. Genet.">
        <title>The draft genomes of soft-shell turtle and green sea turtle yield insights into the development and evolution of the turtle-specific body plan.</title>
        <authorList>
            <person name="Wang Z."/>
            <person name="Pascual-Anaya J."/>
            <person name="Zadissa A."/>
            <person name="Li W."/>
            <person name="Niimura Y."/>
            <person name="Huang Z."/>
            <person name="Li C."/>
            <person name="White S."/>
            <person name="Xiong Z."/>
            <person name="Fang D."/>
            <person name="Wang B."/>
            <person name="Ming Y."/>
            <person name="Chen Y."/>
            <person name="Zheng Y."/>
            <person name="Kuraku S."/>
            <person name="Pignatelli M."/>
            <person name="Herrero J."/>
            <person name="Beal K."/>
            <person name="Nozawa M."/>
            <person name="Li Q."/>
            <person name="Wang J."/>
            <person name="Zhang H."/>
            <person name="Yu L."/>
            <person name="Shigenobu S."/>
            <person name="Wang J."/>
            <person name="Liu J."/>
            <person name="Flicek P."/>
            <person name="Searle S."/>
            <person name="Wang J."/>
            <person name="Kuratani S."/>
            <person name="Yin Y."/>
            <person name="Aken B."/>
            <person name="Zhang G."/>
            <person name="Irie N."/>
        </authorList>
    </citation>
    <scope>NUCLEOTIDE SEQUENCE [LARGE SCALE GENOMIC DNA]</scope>
</reference>
<name>M7B540_CHEMY</name>
<dbReference type="CDD" id="cd06698">
    <property type="entry name" value="PDZ1_hSTXBP4-PDZ2_GgSTXBP4-like"/>
    <property type="match status" value="1"/>
</dbReference>
<dbReference type="SUPFAM" id="SSF50156">
    <property type="entry name" value="PDZ domain-like"/>
    <property type="match status" value="2"/>
</dbReference>
<dbReference type="SUPFAM" id="SSF48464">
    <property type="entry name" value="ENTH/VHS domain"/>
    <property type="match status" value="1"/>
</dbReference>
<evidence type="ECO:0000256" key="2">
    <source>
        <dbReference type="ARBA" id="ARBA00022448"/>
    </source>
</evidence>
<dbReference type="Gene3D" id="1.20.58.160">
    <property type="match status" value="1"/>
</dbReference>
<dbReference type="STRING" id="8469.M7B540"/>
<dbReference type="PROSITE" id="PS50020">
    <property type="entry name" value="WW_DOMAIN_2"/>
    <property type="match status" value="1"/>
</dbReference>
<evidence type="ECO:0000313" key="11">
    <source>
        <dbReference type="Proteomes" id="UP000031443"/>
    </source>
</evidence>
<evidence type="ECO:0000259" key="6">
    <source>
        <dbReference type="PROSITE" id="PS50020"/>
    </source>
</evidence>
<dbReference type="SUPFAM" id="SSF89009">
    <property type="entry name" value="GAT-like domain"/>
    <property type="match status" value="1"/>
</dbReference>
<dbReference type="GO" id="GO:0015031">
    <property type="term" value="P:protein transport"/>
    <property type="evidence" value="ECO:0007669"/>
    <property type="project" value="UniProtKB-KW"/>
</dbReference>
<dbReference type="Pfam" id="PF00790">
    <property type="entry name" value="VHS"/>
    <property type="match status" value="1"/>
</dbReference>
<feature type="domain" description="PDZ" evidence="7">
    <location>
        <begin position="399"/>
        <end position="442"/>
    </location>
</feature>
<organism evidence="10 11">
    <name type="scientific">Chelonia mydas</name>
    <name type="common">Green sea-turtle</name>
    <name type="synonym">Chelonia agassizi</name>
    <dbReference type="NCBI Taxonomy" id="8469"/>
    <lineage>
        <taxon>Eukaryota</taxon>
        <taxon>Metazoa</taxon>
        <taxon>Chordata</taxon>
        <taxon>Craniata</taxon>
        <taxon>Vertebrata</taxon>
        <taxon>Euteleostomi</taxon>
        <taxon>Archelosauria</taxon>
        <taxon>Testudinata</taxon>
        <taxon>Testudines</taxon>
        <taxon>Cryptodira</taxon>
        <taxon>Durocryptodira</taxon>
        <taxon>Americhelydia</taxon>
        <taxon>Chelonioidea</taxon>
        <taxon>Cheloniidae</taxon>
        <taxon>Chelonia</taxon>
    </lineage>
</organism>
<feature type="domain" description="GAT" evidence="9">
    <location>
        <begin position="201"/>
        <end position="289"/>
    </location>
</feature>
<dbReference type="FunFam" id="1.25.40.90:FF:000003">
    <property type="entry name" value="TOM1-like protein 2 isoform X1"/>
    <property type="match status" value="1"/>
</dbReference>
<dbReference type="Pfam" id="PF00397">
    <property type="entry name" value="WW"/>
    <property type="match status" value="1"/>
</dbReference>
<evidence type="ECO:0000259" key="7">
    <source>
        <dbReference type="PROSITE" id="PS50106"/>
    </source>
</evidence>
<dbReference type="GO" id="GO:0016020">
    <property type="term" value="C:membrane"/>
    <property type="evidence" value="ECO:0007669"/>
    <property type="project" value="TreeGrafter"/>
</dbReference>
<dbReference type="Proteomes" id="UP000031443">
    <property type="component" value="Unassembled WGS sequence"/>
</dbReference>
<accession>M7B540</accession>
<feature type="region of interest" description="Disordered" evidence="5">
    <location>
        <begin position="928"/>
        <end position="956"/>
    </location>
</feature>
<dbReference type="GO" id="GO:0043130">
    <property type="term" value="F:ubiquitin binding"/>
    <property type="evidence" value="ECO:0007669"/>
    <property type="project" value="InterPro"/>
</dbReference>
<feature type="compositionally biased region" description="Polar residues" evidence="5">
    <location>
        <begin position="155"/>
        <end position="167"/>
    </location>
</feature>
<feature type="domain" description="PDZ" evidence="7">
    <location>
        <begin position="450"/>
        <end position="524"/>
    </location>
</feature>
<dbReference type="GO" id="GO:0005768">
    <property type="term" value="C:endosome"/>
    <property type="evidence" value="ECO:0007669"/>
    <property type="project" value="TreeGrafter"/>
</dbReference>
<dbReference type="GO" id="GO:0030276">
    <property type="term" value="F:clathrin binding"/>
    <property type="evidence" value="ECO:0007669"/>
    <property type="project" value="TreeGrafter"/>
</dbReference>
<dbReference type="Gene3D" id="2.20.70.10">
    <property type="match status" value="1"/>
</dbReference>
<dbReference type="PROSITE" id="PS50179">
    <property type="entry name" value="VHS"/>
    <property type="match status" value="1"/>
</dbReference>
<dbReference type="SMART" id="SM00228">
    <property type="entry name" value="PDZ"/>
    <property type="match status" value="2"/>
</dbReference>
<dbReference type="CDD" id="cd00201">
    <property type="entry name" value="WW"/>
    <property type="match status" value="1"/>
</dbReference>
<dbReference type="InterPro" id="IPR001202">
    <property type="entry name" value="WW_dom"/>
</dbReference>
<keyword evidence="2" id="KW-0813">Transport</keyword>
<feature type="compositionally biased region" description="Basic residues" evidence="5">
    <location>
        <begin position="942"/>
        <end position="956"/>
    </location>
</feature>
<feature type="domain" description="VHS" evidence="8">
    <location>
        <begin position="22"/>
        <end position="154"/>
    </location>
</feature>
<protein>
    <submittedName>
        <fullName evidence="10">Syntaxin-binding protein 4</fullName>
    </submittedName>
</protein>
<evidence type="ECO:0000256" key="5">
    <source>
        <dbReference type="SAM" id="MobiDB-lite"/>
    </source>
</evidence>
<dbReference type="InterPro" id="IPR001478">
    <property type="entry name" value="PDZ"/>
</dbReference>
<dbReference type="EMBL" id="KB537463">
    <property type="protein sequence ID" value="EMP33046.1"/>
    <property type="molecule type" value="Genomic_DNA"/>
</dbReference>
<dbReference type="FunFam" id="2.20.70.10:FF:000034">
    <property type="entry name" value="syntaxin-binding protein 4 isoform X1"/>
    <property type="match status" value="1"/>
</dbReference>
<dbReference type="Pfam" id="PF00595">
    <property type="entry name" value="PDZ"/>
    <property type="match status" value="1"/>
</dbReference>
<keyword evidence="3" id="KW-0653">Protein transport</keyword>
<dbReference type="InterPro" id="IPR002014">
    <property type="entry name" value="VHS_dom"/>
</dbReference>
<comment type="similarity">
    <text evidence="1">Belongs to the TOM1 family.</text>
</comment>
<dbReference type="InterPro" id="IPR036020">
    <property type="entry name" value="WW_dom_sf"/>
</dbReference>
<dbReference type="PROSITE" id="PS01159">
    <property type="entry name" value="WW_DOMAIN_1"/>
    <property type="match status" value="1"/>
</dbReference>
<dbReference type="PROSITE" id="PS50909">
    <property type="entry name" value="GAT"/>
    <property type="match status" value="1"/>
</dbReference>
<dbReference type="PANTHER" id="PTHR13856">
    <property type="entry name" value="VHS DOMAIN CONTAINING PROTEIN FAMILY"/>
    <property type="match status" value="1"/>
</dbReference>
<sequence length="1056" mass="117676">MAFGKSQKDPFSTAVGHLIERATIGVLPAEEWGQFMHICDIINTTDEGPKDAVKALKKRISKNCNHKEIRFTLSLLDMCMKNCGPSFQSLVVKKDFCKDKLVKLLQPRYNLPADTQDIILAFIRTWAYGFQGTVDVSEVKEVYLELLKKGVQFPSSDANPGTQKQRASSWPSEKPPPPSAASVKSIPVPRPPALTITLTPEQIGKLYSELDMAKMNAKVMSAILTENVPGSENLDDMELLQKLYKICRVMQERIVELLVAVQNEDVIAELTRVNEDLNNVLLGHERFSRNRVRFLENQRLQCEQAEIYSKQPSAPSCDLLVVNSSSSIPVSALVGTGPETPQFSELNESKSSLQAPHYYEVMEFDPLARDYSTETIMGPYGINRAVHRITFSDCQNGLGRLLTGDLILDVNGENLVGVTSERAVDVLRMASATNHVSLLITRDEEANDSAFQIITVSKGTGLGLNIVGGINRNEGPLVYIQEVIPGGDCHKDGRLKPGDQLVSINKESMIGVSYEEAKSIINRTKLRSESAWEIAFIRQRIFPGCFENPQSPGSLLASSAGCGQQQTLLAFNLLSPPNENPGSKVSTSYTMKTGFKKREQSPIPSADSSPADVSVAAVASNWTEDYGPQERKISLNPTVRLKAEKLEMLDEAGRGPRPIIFGASEIASLLDSQLVSCDSLEMDDVERLKRERNEALKEISKLKEELSESVGLRKLLTEELQTVKQEAKAAVEEARALRSRIHLAEAAQRQARGMEMDYEEIIRLLEAEITELKAQLTDHSGQNKDSVQDLRKRITVLDCQLRKSESARKTFEVATAKLLQFVEVVHEVLADNSIPLSNLSDRRGTLSTKTLLARLGRNGRTVTATLAAEAKELTKSVRAILEVDLGKSETLRTVTQTYMMRMYDSSEAKQIKKAGCTKYLSAEIVSGRKGTQENAPTAHRTPVWRHHHHRRESRRRNISRRYNPAAAFRIQMLYRSNRPKDTREILFGLSSYCAIPSEKGLPYGWEEAYTADGIKYFINHVTQTTSWIHPVTSALNLSCSEENEEDRTRELPDPKS</sequence>
<dbReference type="SMART" id="SM00288">
    <property type="entry name" value="VHS"/>
    <property type="match status" value="1"/>
</dbReference>
<feature type="domain" description="WW" evidence="6">
    <location>
        <begin position="999"/>
        <end position="1032"/>
    </location>
</feature>
<dbReference type="InterPro" id="IPR008942">
    <property type="entry name" value="ENTH_VHS"/>
</dbReference>
<dbReference type="AlphaFoldDB" id="M7B540"/>
<evidence type="ECO:0000313" key="10">
    <source>
        <dbReference type="EMBL" id="EMP33046.1"/>
    </source>
</evidence>
<dbReference type="PANTHER" id="PTHR13856:SF28">
    <property type="entry name" value="TOM1-LIKE PROTEIN 1"/>
    <property type="match status" value="1"/>
</dbReference>
<keyword evidence="4" id="KW-0175">Coiled coil</keyword>
<evidence type="ECO:0000259" key="9">
    <source>
        <dbReference type="PROSITE" id="PS50909"/>
    </source>
</evidence>
<feature type="coiled-coil region" evidence="4">
    <location>
        <begin position="685"/>
        <end position="782"/>
    </location>
</feature>
<keyword evidence="11" id="KW-1185">Reference proteome</keyword>
<feature type="region of interest" description="Disordered" evidence="5">
    <location>
        <begin position="155"/>
        <end position="188"/>
    </location>
</feature>
<dbReference type="eggNOG" id="KOG3528">
    <property type="taxonomic scope" value="Eukaryota"/>
</dbReference>
<evidence type="ECO:0000259" key="8">
    <source>
        <dbReference type="PROSITE" id="PS50179"/>
    </source>
</evidence>
<dbReference type="GO" id="GO:0007165">
    <property type="term" value="P:signal transduction"/>
    <property type="evidence" value="ECO:0007669"/>
    <property type="project" value="TreeGrafter"/>
</dbReference>
<dbReference type="GO" id="GO:0035091">
    <property type="term" value="F:phosphatidylinositol binding"/>
    <property type="evidence" value="ECO:0007669"/>
    <property type="project" value="InterPro"/>
</dbReference>
<evidence type="ECO:0000256" key="4">
    <source>
        <dbReference type="SAM" id="Coils"/>
    </source>
</evidence>
<dbReference type="SMART" id="SM00456">
    <property type="entry name" value="WW"/>
    <property type="match status" value="1"/>
</dbReference>